<dbReference type="Pfam" id="PF00530">
    <property type="entry name" value="SRCR"/>
    <property type="match status" value="1"/>
</dbReference>
<evidence type="ECO:0000313" key="9">
    <source>
        <dbReference type="EMBL" id="POI20033.1"/>
    </source>
</evidence>
<dbReference type="PANTHER" id="PTHR48071:SF15">
    <property type="entry name" value="SRCR DOMAIN-CONTAINING PROTEIN"/>
    <property type="match status" value="1"/>
</dbReference>
<keyword evidence="2" id="KW-0964">Secreted</keyword>
<evidence type="ECO:0000256" key="4">
    <source>
        <dbReference type="ARBA" id="ARBA00022737"/>
    </source>
</evidence>
<dbReference type="GO" id="GO:0005886">
    <property type="term" value="C:plasma membrane"/>
    <property type="evidence" value="ECO:0007669"/>
    <property type="project" value="TreeGrafter"/>
</dbReference>
<protein>
    <recommendedName>
        <fullName evidence="8">SRCR domain-containing protein</fullName>
    </recommendedName>
</protein>
<accession>A0A2P4S7F8</accession>
<comment type="caution">
    <text evidence="9">The sequence shown here is derived from an EMBL/GenBank/DDBJ whole genome shotgun (WGS) entry which is preliminary data.</text>
</comment>
<reference evidence="9 10" key="1">
    <citation type="submission" date="2018-01" db="EMBL/GenBank/DDBJ databases">
        <title>Comparison of the Chinese Bamboo Partridge and Red Junglefowl genome sequences highlights the importance of demography in genome evolution.</title>
        <authorList>
            <person name="Tiley G.P."/>
            <person name="Kimball R.T."/>
            <person name="Braun E.L."/>
            <person name="Burleigh J.G."/>
        </authorList>
    </citation>
    <scope>NUCLEOTIDE SEQUENCE [LARGE SCALE GENOMIC DNA]</scope>
    <source>
        <strain evidence="9">RTK389</strain>
        <tissue evidence="9">Blood</tissue>
    </source>
</reference>
<evidence type="ECO:0000256" key="3">
    <source>
        <dbReference type="ARBA" id="ARBA00022729"/>
    </source>
</evidence>
<dbReference type="PROSITE" id="PS50287">
    <property type="entry name" value="SRCR_2"/>
    <property type="match status" value="1"/>
</dbReference>
<comment type="subcellular location">
    <subcellularLocation>
        <location evidence="1">Secreted</location>
    </subcellularLocation>
</comment>
<gene>
    <name evidence="9" type="ORF">CIB84_016221</name>
</gene>
<dbReference type="GO" id="GO:0005615">
    <property type="term" value="C:extracellular space"/>
    <property type="evidence" value="ECO:0007669"/>
    <property type="project" value="TreeGrafter"/>
</dbReference>
<dbReference type="AlphaFoldDB" id="A0A2P4S7F8"/>
<evidence type="ECO:0000256" key="6">
    <source>
        <dbReference type="ARBA" id="ARBA00023180"/>
    </source>
</evidence>
<feature type="domain" description="SRCR" evidence="8">
    <location>
        <begin position="20"/>
        <end position="65"/>
    </location>
</feature>
<dbReference type="Proteomes" id="UP000237246">
    <property type="component" value="Unassembled WGS sequence"/>
</dbReference>
<dbReference type="GO" id="GO:0031638">
    <property type="term" value="P:zymogen activation"/>
    <property type="evidence" value="ECO:0007669"/>
    <property type="project" value="TreeGrafter"/>
</dbReference>
<dbReference type="SUPFAM" id="SSF56487">
    <property type="entry name" value="SRCR-like"/>
    <property type="match status" value="1"/>
</dbReference>
<dbReference type="OrthoDB" id="536948at2759"/>
<name>A0A2P4S7F8_BAMTH</name>
<evidence type="ECO:0000256" key="7">
    <source>
        <dbReference type="PROSITE-ProRule" id="PRU00196"/>
    </source>
</evidence>
<dbReference type="PRINTS" id="PR00258">
    <property type="entry name" value="SPERACTRCPTR"/>
</dbReference>
<dbReference type="EMBL" id="PPHD01089527">
    <property type="protein sequence ID" value="POI20033.1"/>
    <property type="molecule type" value="Genomic_DNA"/>
</dbReference>
<evidence type="ECO:0000256" key="5">
    <source>
        <dbReference type="ARBA" id="ARBA00023157"/>
    </source>
</evidence>
<keyword evidence="6" id="KW-0325">Glycoprotein</keyword>
<dbReference type="GO" id="GO:0004252">
    <property type="term" value="F:serine-type endopeptidase activity"/>
    <property type="evidence" value="ECO:0007669"/>
    <property type="project" value="TreeGrafter"/>
</dbReference>
<evidence type="ECO:0000256" key="2">
    <source>
        <dbReference type="ARBA" id="ARBA00022525"/>
    </source>
</evidence>
<sequence length="65" mass="7012">MAARSNNSPSVQADRGSEELRLVDGGGRCAGRVEVKHEGEWGSVCSYDIQWDAQEASVVCRQLGC</sequence>
<keyword evidence="4" id="KW-0677">Repeat</keyword>
<dbReference type="InterPro" id="IPR001190">
    <property type="entry name" value="SRCR"/>
</dbReference>
<comment type="caution">
    <text evidence="7">Lacks conserved residue(s) required for the propagation of feature annotation.</text>
</comment>
<keyword evidence="10" id="KW-1185">Reference proteome</keyword>
<feature type="non-terminal residue" evidence="9">
    <location>
        <position position="65"/>
    </location>
</feature>
<dbReference type="InterPro" id="IPR036772">
    <property type="entry name" value="SRCR-like_dom_sf"/>
</dbReference>
<dbReference type="Gene3D" id="3.10.250.10">
    <property type="entry name" value="SRCR-like domain"/>
    <property type="match status" value="1"/>
</dbReference>
<organism evidence="9 10">
    <name type="scientific">Bambusicola thoracicus</name>
    <name type="common">Chinese bamboo-partridge</name>
    <name type="synonym">Perdix thoracica</name>
    <dbReference type="NCBI Taxonomy" id="9083"/>
    <lineage>
        <taxon>Eukaryota</taxon>
        <taxon>Metazoa</taxon>
        <taxon>Chordata</taxon>
        <taxon>Craniata</taxon>
        <taxon>Vertebrata</taxon>
        <taxon>Euteleostomi</taxon>
        <taxon>Archelosauria</taxon>
        <taxon>Archosauria</taxon>
        <taxon>Dinosauria</taxon>
        <taxon>Saurischia</taxon>
        <taxon>Theropoda</taxon>
        <taxon>Coelurosauria</taxon>
        <taxon>Aves</taxon>
        <taxon>Neognathae</taxon>
        <taxon>Galloanserae</taxon>
        <taxon>Galliformes</taxon>
        <taxon>Phasianidae</taxon>
        <taxon>Perdicinae</taxon>
        <taxon>Bambusicola</taxon>
    </lineage>
</organism>
<evidence type="ECO:0000256" key="1">
    <source>
        <dbReference type="ARBA" id="ARBA00004613"/>
    </source>
</evidence>
<evidence type="ECO:0000259" key="8">
    <source>
        <dbReference type="PROSITE" id="PS50287"/>
    </source>
</evidence>
<proteinExistence type="predicted"/>
<keyword evidence="5" id="KW-1015">Disulfide bond</keyword>
<dbReference type="PANTHER" id="PTHR48071">
    <property type="entry name" value="SRCR DOMAIN-CONTAINING PROTEIN"/>
    <property type="match status" value="1"/>
</dbReference>
<evidence type="ECO:0000313" key="10">
    <source>
        <dbReference type="Proteomes" id="UP000237246"/>
    </source>
</evidence>
<keyword evidence="3" id="KW-0732">Signal</keyword>